<dbReference type="OrthoDB" id="3913595at2759"/>
<dbReference type="Pfam" id="PF11709">
    <property type="entry name" value="Mit_ribos_Mrp51"/>
    <property type="match status" value="1"/>
</dbReference>
<dbReference type="PANTHER" id="PTHR28058:SF1">
    <property type="entry name" value="SMALL RIBOSOMAL SUBUNIT PROTEIN BS1M"/>
    <property type="match status" value="1"/>
</dbReference>
<dbReference type="OMA" id="ELHMPMS"/>
<dbReference type="RefSeq" id="XP_007289924.1">
    <property type="nucleotide sequence ID" value="XM_007289862.1"/>
</dbReference>
<dbReference type="STRING" id="1072389.K1XH37"/>
<accession>K1XH37</accession>
<reference evidence="2 3" key="1">
    <citation type="journal article" date="2012" name="BMC Genomics">
        <title>Sequencing the genome of Marssonina brunnea reveals fungus-poplar co-evolution.</title>
        <authorList>
            <person name="Zhu S."/>
            <person name="Cao Y.-Z."/>
            <person name="Jiang C."/>
            <person name="Tan B.-Y."/>
            <person name="Wang Z."/>
            <person name="Feng S."/>
            <person name="Zhang L."/>
            <person name="Su X.-H."/>
            <person name="Brejova B."/>
            <person name="Vinar T."/>
            <person name="Xu M."/>
            <person name="Wang M.-X."/>
            <person name="Zhang S.-G."/>
            <person name="Huang M.-R."/>
            <person name="Wu R."/>
            <person name="Zhou Y."/>
        </authorList>
    </citation>
    <scope>NUCLEOTIDE SEQUENCE [LARGE SCALE GENOMIC DNA]</scope>
    <source>
        <strain evidence="2 3">MB_m1</strain>
    </source>
</reference>
<feature type="region of interest" description="Disordered" evidence="1">
    <location>
        <begin position="369"/>
        <end position="388"/>
    </location>
</feature>
<dbReference type="InterPro" id="IPR016712">
    <property type="entry name" value="Rbsml_bS1m-like"/>
</dbReference>
<evidence type="ECO:0000313" key="2">
    <source>
        <dbReference type="EMBL" id="EKD20083.1"/>
    </source>
</evidence>
<evidence type="ECO:0000313" key="3">
    <source>
        <dbReference type="Proteomes" id="UP000006753"/>
    </source>
</evidence>
<feature type="region of interest" description="Disordered" evidence="1">
    <location>
        <begin position="457"/>
        <end position="500"/>
    </location>
</feature>
<feature type="compositionally biased region" description="Basic and acidic residues" evidence="1">
    <location>
        <begin position="476"/>
        <end position="489"/>
    </location>
</feature>
<organism evidence="2 3">
    <name type="scientific">Marssonina brunnea f. sp. multigermtubi (strain MB_m1)</name>
    <name type="common">Marssonina leaf spot fungus</name>
    <dbReference type="NCBI Taxonomy" id="1072389"/>
    <lineage>
        <taxon>Eukaryota</taxon>
        <taxon>Fungi</taxon>
        <taxon>Dikarya</taxon>
        <taxon>Ascomycota</taxon>
        <taxon>Pezizomycotina</taxon>
        <taxon>Leotiomycetes</taxon>
        <taxon>Helotiales</taxon>
        <taxon>Drepanopezizaceae</taxon>
        <taxon>Drepanopeziza</taxon>
    </lineage>
</organism>
<dbReference type="GeneID" id="18757970"/>
<keyword evidence="3" id="KW-1185">Reference proteome</keyword>
<dbReference type="EMBL" id="JH921430">
    <property type="protein sequence ID" value="EKD20083.1"/>
    <property type="molecule type" value="Genomic_DNA"/>
</dbReference>
<dbReference type="Proteomes" id="UP000006753">
    <property type="component" value="Unassembled WGS sequence"/>
</dbReference>
<name>K1XH37_MARBU</name>
<dbReference type="GO" id="GO:0070124">
    <property type="term" value="P:mitochondrial translational initiation"/>
    <property type="evidence" value="ECO:0007669"/>
    <property type="project" value="TreeGrafter"/>
</dbReference>
<sequence length="500" mass="54273">MASRSVSPGGALLRASRVFSIPPPLPRPAVELSSKGVNNSDTATLAHPIHQTITTPHLSLAQGDWGFKRPLPLRSTTKSSTPFLRVEAIDTFEHITEFASAADHSITLQKWQEMGIPLTIRMGKNQGSFRGEDEGRISVFESTMDSIAESDGSVLGREDTRWKFKGPWLAGQTEGDFNEFLREGVKKRKTEFQAYLKTACANAHTKEARRAAAEGAVDVPAAVKEEDITKEQLTEFVRSLRNNRAELYKLIRNFLDLPPAPARYREVTERMIDMMRPGETLAPNDLPLSASPYANTGPPKTHPSAGLAYGLTSCHTHNHPLHGPQKENRPVQARVVKPKNSATGGFGAALGVGGFVTEVPRDSASFNVNERNPKRGMPKVHPGLQNIEPEKVGGTKIWIRPSYAHVDPKGRIILTVADADPMAVAVAEGTEGAMSAVFEIPKLSGTLSAEARKGFGTFSTAPQGDGGYGLTLDVDDAPRREPVRPRDSPRSQVEGLSDLS</sequence>
<gene>
    <name evidence="2" type="ORF">MBM_02035</name>
</gene>
<dbReference type="InParanoid" id="K1XH37"/>
<dbReference type="GO" id="GO:0005763">
    <property type="term" value="C:mitochondrial small ribosomal subunit"/>
    <property type="evidence" value="ECO:0007669"/>
    <property type="project" value="TreeGrafter"/>
</dbReference>
<evidence type="ECO:0000256" key="1">
    <source>
        <dbReference type="SAM" id="MobiDB-lite"/>
    </source>
</evidence>
<dbReference type="KEGG" id="mbe:MBM_02035"/>
<dbReference type="HOGENOM" id="CLU_024465_0_0_1"/>
<dbReference type="GO" id="GO:0003735">
    <property type="term" value="F:structural constituent of ribosome"/>
    <property type="evidence" value="ECO:0007669"/>
    <property type="project" value="TreeGrafter"/>
</dbReference>
<dbReference type="AlphaFoldDB" id="K1XH37"/>
<protein>
    <submittedName>
        <fullName evidence="2">Uncharacterized protein</fullName>
    </submittedName>
</protein>
<proteinExistence type="predicted"/>
<dbReference type="PANTHER" id="PTHR28058">
    <property type="entry name" value="37S RIBOSOMAL PROTEIN MRP51, MITOCHONDRIAL"/>
    <property type="match status" value="1"/>
</dbReference>
<dbReference type="eggNOG" id="ENOG502SBK0">
    <property type="taxonomic scope" value="Eukaryota"/>
</dbReference>